<dbReference type="AlphaFoldDB" id="A0A5B7D1Y2"/>
<feature type="compositionally biased region" description="Low complexity" evidence="1">
    <location>
        <begin position="21"/>
        <end position="36"/>
    </location>
</feature>
<feature type="region of interest" description="Disordered" evidence="1">
    <location>
        <begin position="1"/>
        <end position="44"/>
    </location>
</feature>
<feature type="compositionally biased region" description="Polar residues" evidence="1">
    <location>
        <begin position="7"/>
        <end position="20"/>
    </location>
</feature>
<organism evidence="2 3">
    <name type="scientific">Portunus trituberculatus</name>
    <name type="common">Swimming crab</name>
    <name type="synonym">Neptunus trituberculatus</name>
    <dbReference type="NCBI Taxonomy" id="210409"/>
    <lineage>
        <taxon>Eukaryota</taxon>
        <taxon>Metazoa</taxon>
        <taxon>Ecdysozoa</taxon>
        <taxon>Arthropoda</taxon>
        <taxon>Crustacea</taxon>
        <taxon>Multicrustacea</taxon>
        <taxon>Malacostraca</taxon>
        <taxon>Eumalacostraca</taxon>
        <taxon>Eucarida</taxon>
        <taxon>Decapoda</taxon>
        <taxon>Pleocyemata</taxon>
        <taxon>Brachyura</taxon>
        <taxon>Eubrachyura</taxon>
        <taxon>Portunoidea</taxon>
        <taxon>Portunidae</taxon>
        <taxon>Portuninae</taxon>
        <taxon>Portunus</taxon>
    </lineage>
</organism>
<dbReference type="EMBL" id="VSRR010000409">
    <property type="protein sequence ID" value="MPC15221.1"/>
    <property type="molecule type" value="Genomic_DNA"/>
</dbReference>
<dbReference type="Proteomes" id="UP000324222">
    <property type="component" value="Unassembled WGS sequence"/>
</dbReference>
<accession>A0A5B7D1Y2</accession>
<evidence type="ECO:0000313" key="2">
    <source>
        <dbReference type="EMBL" id="MPC15221.1"/>
    </source>
</evidence>
<name>A0A5B7D1Y2_PORTR</name>
<proteinExistence type="predicted"/>
<sequence>MSVAFGNKSSSRSSDPENQALQITSLSLTRSTSTQLPAGLASGGPRVTHLITITVPAKTSPSPTTLPATPS</sequence>
<evidence type="ECO:0000313" key="3">
    <source>
        <dbReference type="Proteomes" id="UP000324222"/>
    </source>
</evidence>
<protein>
    <submittedName>
        <fullName evidence="2">Uncharacterized protein</fullName>
    </submittedName>
</protein>
<comment type="caution">
    <text evidence="2">The sequence shown here is derived from an EMBL/GenBank/DDBJ whole genome shotgun (WGS) entry which is preliminary data.</text>
</comment>
<gene>
    <name evidence="2" type="ORF">E2C01_008006</name>
</gene>
<keyword evidence="3" id="KW-1185">Reference proteome</keyword>
<evidence type="ECO:0000256" key="1">
    <source>
        <dbReference type="SAM" id="MobiDB-lite"/>
    </source>
</evidence>
<reference evidence="2 3" key="1">
    <citation type="submission" date="2019-05" db="EMBL/GenBank/DDBJ databases">
        <title>Another draft genome of Portunus trituberculatus and its Hox gene families provides insights of decapod evolution.</title>
        <authorList>
            <person name="Jeong J.-H."/>
            <person name="Song I."/>
            <person name="Kim S."/>
            <person name="Choi T."/>
            <person name="Kim D."/>
            <person name="Ryu S."/>
            <person name="Kim W."/>
        </authorList>
    </citation>
    <scope>NUCLEOTIDE SEQUENCE [LARGE SCALE GENOMIC DNA]</scope>
    <source>
        <tissue evidence="2">Muscle</tissue>
    </source>
</reference>